<feature type="transmembrane region" description="Helical" evidence="1">
    <location>
        <begin position="97"/>
        <end position="120"/>
    </location>
</feature>
<dbReference type="Proteomes" id="UP000182002">
    <property type="component" value="Unassembled WGS sequence"/>
</dbReference>
<evidence type="ECO:0008006" key="4">
    <source>
        <dbReference type="Google" id="ProtNLM"/>
    </source>
</evidence>
<feature type="transmembrane region" description="Helical" evidence="1">
    <location>
        <begin position="7"/>
        <end position="23"/>
    </location>
</feature>
<comment type="caution">
    <text evidence="2">The sequence shown here is derived from an EMBL/GenBank/DDBJ whole genome shotgun (WGS) entry which is preliminary data.</text>
</comment>
<keyword evidence="1" id="KW-0812">Transmembrane</keyword>
<dbReference type="EMBL" id="MGIO01000036">
    <property type="protein sequence ID" value="OGM89064.1"/>
    <property type="molecule type" value="Genomic_DNA"/>
</dbReference>
<dbReference type="Pfam" id="PF20221">
    <property type="entry name" value="DUF6580"/>
    <property type="match status" value="1"/>
</dbReference>
<protein>
    <recommendedName>
        <fullName evidence="4">Rod shape-determining protein MreD</fullName>
    </recommendedName>
</protein>
<sequence>MTNKTKIILVISIIFLAAGSRLVDHPANFTPIAAMALFAGCYLGRKWGIVFPLAAMLVSDYFIGFYEWQVMLSVYLGLALAFVLGWYLQNRVKLQNVVLASLASSFLFFLITNFAVWAFFSWYPHTLQGLINCYVLAIPFFRNTLFGDLFYAGALFGAYEFVLRFSEKKILGRVSS</sequence>
<dbReference type="AlphaFoldDB" id="A0A1F8DKD9"/>
<reference evidence="2 3" key="1">
    <citation type="journal article" date="2016" name="Nat. Commun.">
        <title>Thousands of microbial genomes shed light on interconnected biogeochemical processes in an aquifer system.</title>
        <authorList>
            <person name="Anantharaman K."/>
            <person name="Brown C.T."/>
            <person name="Hug L.A."/>
            <person name="Sharon I."/>
            <person name="Castelle C.J."/>
            <person name="Probst A.J."/>
            <person name="Thomas B.C."/>
            <person name="Singh A."/>
            <person name="Wilkins M.J."/>
            <person name="Karaoz U."/>
            <person name="Brodie E.L."/>
            <person name="Williams K.H."/>
            <person name="Hubbard S.S."/>
            <person name="Banfield J.F."/>
        </authorList>
    </citation>
    <scope>NUCLEOTIDE SEQUENCE [LARGE SCALE GENOMIC DNA]</scope>
</reference>
<accession>A0A1F8DKD9</accession>
<name>A0A1F8DKD9_9BACT</name>
<feature type="transmembrane region" description="Helical" evidence="1">
    <location>
        <begin position="72"/>
        <end position="88"/>
    </location>
</feature>
<keyword evidence="1" id="KW-0472">Membrane</keyword>
<organism evidence="2 3">
    <name type="scientific">Candidatus Wolfebacteria bacterium RBG_13_41_7</name>
    <dbReference type="NCBI Taxonomy" id="1802554"/>
    <lineage>
        <taxon>Bacteria</taxon>
        <taxon>Candidatus Wolfeibacteriota</taxon>
    </lineage>
</organism>
<dbReference type="InterPro" id="IPR046487">
    <property type="entry name" value="DUF6580"/>
</dbReference>
<proteinExistence type="predicted"/>
<feature type="transmembrane region" description="Helical" evidence="1">
    <location>
        <begin position="140"/>
        <end position="163"/>
    </location>
</feature>
<gene>
    <name evidence="2" type="ORF">A3J77_00845</name>
</gene>
<evidence type="ECO:0000256" key="1">
    <source>
        <dbReference type="SAM" id="Phobius"/>
    </source>
</evidence>
<keyword evidence="1" id="KW-1133">Transmembrane helix</keyword>
<evidence type="ECO:0000313" key="3">
    <source>
        <dbReference type="Proteomes" id="UP000182002"/>
    </source>
</evidence>
<evidence type="ECO:0000313" key="2">
    <source>
        <dbReference type="EMBL" id="OGM89064.1"/>
    </source>
</evidence>